<dbReference type="EMBL" id="JABFAE010000009">
    <property type="protein sequence ID" value="MBA0837860.1"/>
    <property type="molecule type" value="Genomic_DNA"/>
</dbReference>
<proteinExistence type="predicted"/>
<organism evidence="1 2">
    <name type="scientific">Gossypium armourianum</name>
    <dbReference type="NCBI Taxonomy" id="34283"/>
    <lineage>
        <taxon>Eukaryota</taxon>
        <taxon>Viridiplantae</taxon>
        <taxon>Streptophyta</taxon>
        <taxon>Embryophyta</taxon>
        <taxon>Tracheophyta</taxon>
        <taxon>Spermatophyta</taxon>
        <taxon>Magnoliopsida</taxon>
        <taxon>eudicotyledons</taxon>
        <taxon>Gunneridae</taxon>
        <taxon>Pentapetalae</taxon>
        <taxon>rosids</taxon>
        <taxon>malvids</taxon>
        <taxon>Malvales</taxon>
        <taxon>Malvaceae</taxon>
        <taxon>Malvoideae</taxon>
        <taxon>Gossypium</taxon>
    </lineage>
</organism>
<keyword evidence="2" id="KW-1185">Reference proteome</keyword>
<name>A0A7J9JUJ8_9ROSI</name>
<dbReference type="Proteomes" id="UP000593575">
    <property type="component" value="Unassembled WGS sequence"/>
</dbReference>
<comment type="caution">
    <text evidence="1">The sequence shown here is derived from an EMBL/GenBank/DDBJ whole genome shotgun (WGS) entry which is preliminary data.</text>
</comment>
<accession>A0A7J9JUJ8</accession>
<dbReference type="AlphaFoldDB" id="A0A7J9JUJ8"/>
<evidence type="ECO:0000313" key="1">
    <source>
        <dbReference type="EMBL" id="MBA0837860.1"/>
    </source>
</evidence>
<gene>
    <name evidence="1" type="ORF">Goarm_009976</name>
</gene>
<protein>
    <submittedName>
        <fullName evidence="1">Uncharacterized protein</fullName>
    </submittedName>
</protein>
<sequence>PFLASFDSGIPPLHPRSVGGIKVAWDERESNNQSAWEWAEWALASSVCEKEVKFRTWSEIETLCKEVEP</sequence>
<feature type="non-terminal residue" evidence="1">
    <location>
        <position position="1"/>
    </location>
</feature>
<evidence type="ECO:0000313" key="2">
    <source>
        <dbReference type="Proteomes" id="UP000593575"/>
    </source>
</evidence>
<reference evidence="1 2" key="1">
    <citation type="journal article" date="2019" name="Genome Biol. Evol.">
        <title>Insights into the evolution of the New World diploid cottons (Gossypium, subgenus Houzingenia) based on genome sequencing.</title>
        <authorList>
            <person name="Grover C.E."/>
            <person name="Arick M.A. 2nd"/>
            <person name="Thrash A."/>
            <person name="Conover J.L."/>
            <person name="Sanders W.S."/>
            <person name="Peterson D.G."/>
            <person name="Frelichowski J.E."/>
            <person name="Scheffler J.A."/>
            <person name="Scheffler B.E."/>
            <person name="Wendel J.F."/>
        </authorList>
    </citation>
    <scope>NUCLEOTIDE SEQUENCE [LARGE SCALE GENOMIC DNA]</scope>
    <source>
        <strain evidence="1">6</strain>
        <tissue evidence="1">Leaf</tissue>
    </source>
</reference>